<feature type="transmembrane region" description="Helical" evidence="1">
    <location>
        <begin position="87"/>
        <end position="105"/>
    </location>
</feature>
<keyword evidence="1" id="KW-0812">Transmembrane</keyword>
<reference evidence="2 3" key="1">
    <citation type="submission" date="2024-10" db="EMBL/GenBank/DDBJ databases">
        <title>The Natural Products Discovery Center: Release of the First 8490 Sequenced Strains for Exploring Actinobacteria Biosynthetic Diversity.</title>
        <authorList>
            <person name="Kalkreuter E."/>
            <person name="Kautsar S.A."/>
            <person name="Yang D."/>
            <person name="Bader C.D."/>
            <person name="Teijaro C.N."/>
            <person name="Fluegel L."/>
            <person name="Davis C.M."/>
            <person name="Simpson J.R."/>
            <person name="Lauterbach L."/>
            <person name="Steele A.D."/>
            <person name="Gui C."/>
            <person name="Meng S."/>
            <person name="Li G."/>
            <person name="Viehrig K."/>
            <person name="Ye F."/>
            <person name="Su P."/>
            <person name="Kiefer A.F."/>
            <person name="Nichols A."/>
            <person name="Cepeda A.J."/>
            <person name="Yan W."/>
            <person name="Fan B."/>
            <person name="Jiang Y."/>
            <person name="Adhikari A."/>
            <person name="Zheng C.-J."/>
            <person name="Schuster L."/>
            <person name="Cowan T.M."/>
            <person name="Smanski M.J."/>
            <person name="Chevrette M.G."/>
            <person name="De Carvalho L.P.S."/>
            <person name="Shen B."/>
        </authorList>
    </citation>
    <scope>NUCLEOTIDE SEQUENCE [LARGE SCALE GENOMIC DNA]</scope>
    <source>
        <strain evidence="2 3">NPDC002173</strain>
    </source>
</reference>
<feature type="transmembrane region" description="Helical" evidence="1">
    <location>
        <begin position="61"/>
        <end position="80"/>
    </location>
</feature>
<keyword evidence="1" id="KW-0472">Membrane</keyword>
<protein>
    <recommendedName>
        <fullName evidence="4">DUF2567 domain-containing protein</fullName>
    </recommendedName>
</protein>
<sequence length="177" mass="17753">MRHLRVELTTFVVTLLALTAFGVAAGFAWSAIAPTSRFVLTESGPLVADAESQTLIAADGWFAVVTGALGLASGAVAYFLARRRAPVGAVLGLAGGGLLGAYVASQVGSTAVGTTIQAAGPAGLRTSDSLGLTAHGVLLIWALLAAGVFWVLEFVLSYREGAAEDPAQVDAGPADAG</sequence>
<proteinExistence type="predicted"/>
<evidence type="ECO:0000313" key="3">
    <source>
        <dbReference type="Proteomes" id="UP001602013"/>
    </source>
</evidence>
<comment type="caution">
    <text evidence="2">The sequence shown here is derived from an EMBL/GenBank/DDBJ whole genome shotgun (WGS) entry which is preliminary data.</text>
</comment>
<evidence type="ECO:0000256" key="1">
    <source>
        <dbReference type="SAM" id="Phobius"/>
    </source>
</evidence>
<gene>
    <name evidence="2" type="ORF">ACFYXI_04245</name>
</gene>
<dbReference type="Proteomes" id="UP001602013">
    <property type="component" value="Unassembled WGS sequence"/>
</dbReference>
<organism evidence="2 3">
    <name type="scientific">Microtetraspora malaysiensis</name>
    <dbReference type="NCBI Taxonomy" id="161358"/>
    <lineage>
        <taxon>Bacteria</taxon>
        <taxon>Bacillati</taxon>
        <taxon>Actinomycetota</taxon>
        <taxon>Actinomycetes</taxon>
        <taxon>Streptosporangiales</taxon>
        <taxon>Streptosporangiaceae</taxon>
        <taxon>Microtetraspora</taxon>
    </lineage>
</organism>
<evidence type="ECO:0000313" key="2">
    <source>
        <dbReference type="EMBL" id="MFF3664786.1"/>
    </source>
</evidence>
<keyword evidence="3" id="KW-1185">Reference proteome</keyword>
<feature type="transmembrane region" description="Helical" evidence="1">
    <location>
        <begin position="132"/>
        <end position="152"/>
    </location>
</feature>
<accession>A0ABW6SIJ3</accession>
<keyword evidence="1" id="KW-1133">Transmembrane helix</keyword>
<name>A0ABW6SIJ3_9ACTN</name>
<dbReference type="RefSeq" id="WP_387408839.1">
    <property type="nucleotide sequence ID" value="NZ_JBIASD010000002.1"/>
</dbReference>
<evidence type="ECO:0008006" key="4">
    <source>
        <dbReference type="Google" id="ProtNLM"/>
    </source>
</evidence>
<dbReference type="EMBL" id="JBIASD010000002">
    <property type="protein sequence ID" value="MFF3664786.1"/>
    <property type="molecule type" value="Genomic_DNA"/>
</dbReference>